<proteinExistence type="predicted"/>
<dbReference type="EMBL" id="JASGBP010000003">
    <property type="protein sequence ID" value="MDI9257155.1"/>
    <property type="molecule type" value="Genomic_DNA"/>
</dbReference>
<name>A0ABT6XPY7_9FLAO</name>
<feature type="transmembrane region" description="Helical" evidence="1">
    <location>
        <begin position="43"/>
        <end position="64"/>
    </location>
</feature>
<reference evidence="2 3" key="1">
    <citation type="submission" date="2023-05" db="EMBL/GenBank/DDBJ databases">
        <title>Flavobacterium sedimenti sp. nov., isolated from the sediment.</title>
        <authorList>
            <person name="Wu N."/>
        </authorList>
    </citation>
    <scope>NUCLEOTIDE SEQUENCE [LARGE SCALE GENOMIC DNA]</scope>
    <source>
        <strain evidence="2 3">YZ-48</strain>
    </source>
</reference>
<keyword evidence="1" id="KW-1133">Transmembrane helix</keyword>
<sequence length="104" mass="11648">MTQKKNTALYKTILIGATIAFAMIALFIFPIRDPNPEWGKFWMVKPLIIVPLAGATGGTLFYYIRQSGPHNGWKKVVALMLSILIYIIILWVGIVLGLDGTLWN</sequence>
<feature type="transmembrane region" description="Helical" evidence="1">
    <location>
        <begin position="76"/>
        <end position="98"/>
    </location>
</feature>
<keyword evidence="3" id="KW-1185">Reference proteome</keyword>
<comment type="caution">
    <text evidence="2">The sequence shown here is derived from an EMBL/GenBank/DDBJ whole genome shotgun (WGS) entry which is preliminary data.</text>
</comment>
<protein>
    <submittedName>
        <fullName evidence="2">Potassium transporter KefB</fullName>
    </submittedName>
</protein>
<keyword evidence="1" id="KW-0812">Transmembrane</keyword>
<evidence type="ECO:0000313" key="2">
    <source>
        <dbReference type="EMBL" id="MDI9257155.1"/>
    </source>
</evidence>
<dbReference type="RefSeq" id="WP_283238838.1">
    <property type="nucleotide sequence ID" value="NZ_JASGBP010000003.1"/>
</dbReference>
<feature type="transmembrane region" description="Helical" evidence="1">
    <location>
        <begin position="12"/>
        <end position="31"/>
    </location>
</feature>
<accession>A0ABT6XPY7</accession>
<dbReference type="Proteomes" id="UP001230035">
    <property type="component" value="Unassembled WGS sequence"/>
</dbReference>
<gene>
    <name evidence="2" type="ORF">QHT84_06980</name>
</gene>
<keyword evidence="1" id="KW-0472">Membrane</keyword>
<organism evidence="2 3">
    <name type="scientific">Flavobacterium sedimenticola</name>
    <dbReference type="NCBI Taxonomy" id="3043286"/>
    <lineage>
        <taxon>Bacteria</taxon>
        <taxon>Pseudomonadati</taxon>
        <taxon>Bacteroidota</taxon>
        <taxon>Flavobacteriia</taxon>
        <taxon>Flavobacteriales</taxon>
        <taxon>Flavobacteriaceae</taxon>
        <taxon>Flavobacterium</taxon>
    </lineage>
</organism>
<evidence type="ECO:0000313" key="3">
    <source>
        <dbReference type="Proteomes" id="UP001230035"/>
    </source>
</evidence>
<evidence type="ECO:0000256" key="1">
    <source>
        <dbReference type="SAM" id="Phobius"/>
    </source>
</evidence>